<sequence>MKLNKRVLASVALSASLVTTAVTPAAWAADDDYLTCTEDFRAGIEVDAAIYVNVAKHLQRNCNWSVDRISPLNVEQMRQVAKKLKKEDGTLLHSEDALNFLKPTWVLDVVNYNKAFSGNGGMGSAGDGQQSEVPLTVDEVKAGAKEVTGSVFLRPGQKKTIHIAFPNFQVSAADLQFNGSTAQGEDVSKGEVATFKFKVPQGLELKANDEIAVYPTYYDFGKDVPVKVAVKSAGDGDGENPPTPPGDNENPPKPPVPGGDTGESGSDFGSIFGVIAGLAGLAAVVASIAKIFNHGLGILRILQPLRDFLAQFNIKF</sequence>
<keyword evidence="2" id="KW-0812">Transmembrane</keyword>
<keyword evidence="2" id="KW-1133">Transmembrane helix</keyword>
<gene>
    <name evidence="4" type="ORF">QPX58_10110</name>
</gene>
<evidence type="ECO:0000256" key="1">
    <source>
        <dbReference type="SAM" id="MobiDB-lite"/>
    </source>
</evidence>
<organism evidence="4 5">
    <name type="scientific">Corynebacterium accolens</name>
    <dbReference type="NCBI Taxonomy" id="38284"/>
    <lineage>
        <taxon>Bacteria</taxon>
        <taxon>Bacillati</taxon>
        <taxon>Actinomycetota</taxon>
        <taxon>Actinomycetes</taxon>
        <taxon>Mycobacteriales</taxon>
        <taxon>Corynebacteriaceae</taxon>
        <taxon>Corynebacterium</taxon>
    </lineage>
</organism>
<evidence type="ECO:0000256" key="3">
    <source>
        <dbReference type="SAM" id="SignalP"/>
    </source>
</evidence>
<feature type="signal peptide" evidence="3">
    <location>
        <begin position="1"/>
        <end position="28"/>
    </location>
</feature>
<name>A0AAP4C2P7_9CORY</name>
<keyword evidence="3" id="KW-0732">Signal</keyword>
<comment type="caution">
    <text evidence="4">The sequence shown here is derived from an EMBL/GenBank/DDBJ whole genome shotgun (WGS) entry which is preliminary data.</text>
</comment>
<feature type="region of interest" description="Disordered" evidence="1">
    <location>
        <begin position="231"/>
        <end position="263"/>
    </location>
</feature>
<accession>A0AAP4C2P7</accession>
<feature type="chain" id="PRO_5042872248" evidence="3">
    <location>
        <begin position="29"/>
        <end position="316"/>
    </location>
</feature>
<evidence type="ECO:0000256" key="2">
    <source>
        <dbReference type="SAM" id="Phobius"/>
    </source>
</evidence>
<dbReference type="EMBL" id="JASNVU010000014">
    <property type="protein sequence ID" value="MDK4335758.1"/>
    <property type="molecule type" value="Genomic_DNA"/>
</dbReference>
<reference evidence="4" key="1">
    <citation type="submission" date="2023-05" db="EMBL/GenBank/DDBJ databases">
        <title>Metabolic capabilities are highly conserved among human nasal-associated Corynebacterium species in pangenomic analyses.</title>
        <authorList>
            <person name="Tran T.H."/>
            <person name="Roberts A.Q."/>
            <person name="Escapa I.F."/>
            <person name="Gao W."/>
            <person name="Conlan S."/>
            <person name="Kong H."/>
            <person name="Segre J.A."/>
            <person name="Kelly M.S."/>
            <person name="Lemon K.P."/>
        </authorList>
    </citation>
    <scope>NUCLEOTIDE SEQUENCE</scope>
    <source>
        <strain evidence="4">KPL2618</strain>
    </source>
</reference>
<dbReference type="AlphaFoldDB" id="A0AAP4C2P7"/>
<proteinExistence type="predicted"/>
<evidence type="ECO:0000313" key="5">
    <source>
        <dbReference type="Proteomes" id="UP001230317"/>
    </source>
</evidence>
<evidence type="ECO:0000313" key="4">
    <source>
        <dbReference type="EMBL" id="MDK4335758.1"/>
    </source>
</evidence>
<keyword evidence="2" id="KW-0472">Membrane</keyword>
<dbReference type="Proteomes" id="UP001230317">
    <property type="component" value="Unassembled WGS sequence"/>
</dbReference>
<feature type="compositionally biased region" description="Pro residues" evidence="1">
    <location>
        <begin position="241"/>
        <end position="257"/>
    </location>
</feature>
<feature type="transmembrane region" description="Helical" evidence="2">
    <location>
        <begin position="271"/>
        <end position="292"/>
    </location>
</feature>
<protein>
    <submittedName>
        <fullName evidence="4">Uncharacterized protein</fullName>
    </submittedName>
</protein>
<dbReference type="RefSeq" id="WP_284636269.1">
    <property type="nucleotide sequence ID" value="NZ_JASNVC010000002.1"/>
</dbReference>